<keyword evidence="2" id="KW-1187">Viral budding via the host ESCRT complexes</keyword>
<protein>
    <recommendedName>
        <fullName evidence="1">Gag polyprotein</fullName>
    </recommendedName>
</protein>
<dbReference type="InterPro" id="IPR008916">
    <property type="entry name" value="Retrov_capsid_C"/>
</dbReference>
<dbReference type="Pfam" id="PF00098">
    <property type="entry name" value="zf-CCHC"/>
    <property type="match status" value="1"/>
</dbReference>
<dbReference type="SUPFAM" id="SSF57756">
    <property type="entry name" value="Retrovirus zinc finger-like domains"/>
    <property type="match status" value="1"/>
</dbReference>
<evidence type="ECO:0000256" key="3">
    <source>
        <dbReference type="ARBA" id="ARBA00022581"/>
    </source>
</evidence>
<dbReference type="Gene3D" id="1.10.375.10">
    <property type="entry name" value="Human Immunodeficiency Virus Type 1 Capsid Protein"/>
    <property type="match status" value="1"/>
</dbReference>
<keyword evidence="4" id="KW-1188">Viral release from host cell</keyword>
<dbReference type="SUPFAM" id="SSF47943">
    <property type="entry name" value="Retrovirus capsid protein, N-terminal core domain"/>
    <property type="match status" value="1"/>
</dbReference>
<dbReference type="Gene3D" id="1.10.1200.30">
    <property type="match status" value="1"/>
</dbReference>
<dbReference type="Pfam" id="PF19317">
    <property type="entry name" value="Gag_p24_C"/>
    <property type="match status" value="1"/>
</dbReference>
<dbReference type="InterPro" id="IPR050195">
    <property type="entry name" value="Primate_lentivir_Gag_pol-like"/>
</dbReference>
<evidence type="ECO:0000256" key="5">
    <source>
        <dbReference type="ARBA" id="ARBA00022723"/>
    </source>
</evidence>
<gene>
    <name evidence="11" type="ORF">GRJ2_003216800</name>
</gene>
<dbReference type="GO" id="GO:0039702">
    <property type="term" value="P:viral budding via host ESCRT complex"/>
    <property type="evidence" value="ECO:0007669"/>
    <property type="project" value="UniProtKB-KW"/>
</dbReference>
<dbReference type="InterPro" id="IPR008919">
    <property type="entry name" value="Retrov_capsid_N"/>
</dbReference>
<keyword evidence="6 8" id="KW-0863">Zinc-finger</keyword>
<evidence type="ECO:0000256" key="6">
    <source>
        <dbReference type="ARBA" id="ARBA00022771"/>
    </source>
</evidence>
<keyword evidence="3" id="KW-0945">Host-virus interaction</keyword>
<keyword evidence="7" id="KW-0862">Zinc</keyword>
<dbReference type="EMBL" id="BAAFJT010000237">
    <property type="protein sequence ID" value="GAB0207511.1"/>
    <property type="molecule type" value="Genomic_DNA"/>
</dbReference>
<keyword evidence="5" id="KW-0479">Metal-binding</keyword>
<dbReference type="SMART" id="SM00343">
    <property type="entry name" value="ZnF_C2HC"/>
    <property type="match status" value="1"/>
</dbReference>
<dbReference type="PANTHER" id="PTHR40389:SF4">
    <property type="match status" value="1"/>
</dbReference>
<evidence type="ECO:0000313" key="11">
    <source>
        <dbReference type="EMBL" id="GAB0207511.1"/>
    </source>
</evidence>
<dbReference type="InterPro" id="IPR001878">
    <property type="entry name" value="Znf_CCHC"/>
</dbReference>
<dbReference type="PANTHER" id="PTHR40389">
    <property type="entry name" value="ENDOGENOUS RETROVIRUS GROUP K MEMBER 24 GAG POLYPROTEIN-RELATED"/>
    <property type="match status" value="1"/>
</dbReference>
<dbReference type="InterPro" id="IPR036875">
    <property type="entry name" value="Znf_CCHC_sf"/>
</dbReference>
<evidence type="ECO:0000256" key="8">
    <source>
        <dbReference type="PROSITE-ProRule" id="PRU00047"/>
    </source>
</evidence>
<comment type="caution">
    <text evidence="11">The sequence shown here is derived from an EMBL/GenBank/DDBJ whole genome shotgun (WGS) entry which is preliminary data.</text>
</comment>
<name>A0ABC9YD45_GRUJA</name>
<reference evidence="11 12" key="1">
    <citation type="submission" date="2024-06" db="EMBL/GenBank/DDBJ databases">
        <title>The draft genome of Grus japonensis, version 3.</title>
        <authorList>
            <person name="Nabeshima K."/>
            <person name="Suzuki S."/>
            <person name="Onuma M."/>
        </authorList>
    </citation>
    <scope>NUCLEOTIDE SEQUENCE [LARGE SCALE GENOMIC DNA]</scope>
    <source>
        <strain evidence="11 12">451A</strain>
    </source>
</reference>
<feature type="region of interest" description="Disordered" evidence="9">
    <location>
        <begin position="231"/>
        <end position="256"/>
    </location>
</feature>
<evidence type="ECO:0000256" key="1">
    <source>
        <dbReference type="ARBA" id="ARBA00019628"/>
    </source>
</evidence>
<keyword evidence="4" id="KW-1198">Viral budding</keyword>
<keyword evidence="12" id="KW-1185">Reference proteome</keyword>
<evidence type="ECO:0000256" key="4">
    <source>
        <dbReference type="ARBA" id="ARBA00022637"/>
    </source>
</evidence>
<dbReference type="GO" id="GO:0008270">
    <property type="term" value="F:zinc ion binding"/>
    <property type="evidence" value="ECO:0007669"/>
    <property type="project" value="UniProtKB-KW"/>
</dbReference>
<organism evidence="11 12">
    <name type="scientific">Grus japonensis</name>
    <name type="common">Japanese crane</name>
    <name type="synonym">Red-crowned crane</name>
    <dbReference type="NCBI Taxonomy" id="30415"/>
    <lineage>
        <taxon>Eukaryota</taxon>
        <taxon>Metazoa</taxon>
        <taxon>Chordata</taxon>
        <taxon>Craniata</taxon>
        <taxon>Vertebrata</taxon>
        <taxon>Euteleostomi</taxon>
        <taxon>Archelosauria</taxon>
        <taxon>Archosauria</taxon>
        <taxon>Dinosauria</taxon>
        <taxon>Saurischia</taxon>
        <taxon>Theropoda</taxon>
        <taxon>Coelurosauria</taxon>
        <taxon>Aves</taxon>
        <taxon>Neognathae</taxon>
        <taxon>Neoaves</taxon>
        <taxon>Gruiformes</taxon>
        <taxon>Gruidae</taxon>
        <taxon>Grus</taxon>
    </lineage>
</organism>
<evidence type="ECO:0000256" key="2">
    <source>
        <dbReference type="ARBA" id="ARBA00022462"/>
    </source>
</evidence>
<sequence>MKFNKGKCRVLHLGRNNPMYHYRLGVDLLGSSSAEKDLGVLVDNKLTMSQQCALMAKKANDILGCIKKNVASRSREVILPLYSALVRPHLEYCVQFWALQFKKDRQLVERFQWRATKMTTKDCGGVLVPARIELISQGARTGSYDLTQWQKVGEELQAKQLLQLELPDGILITWRVVYTALRTLLPAEQVLQKVNNSVLPPAETNMRKESRSFELIDPELESDNAEVAAEPPLWEGGADPGDPFDPGPVDPEREPDLYPPLTPVKAMAASAPTAEEILQQQRQKTLSRISLTHLPPLSAHPPPSVPPPPSYPLQGTVQSKISGGLLDECRTEALKRGDISLLQAMPVLYQLNRPPPECVHLPYDVIKEVRKSIKEYGLQASFTMNLLQVIGESYVLTPLDWKSILRLVLSAAQYSVWFSEYRELVQIQVMNNLTAGTAIGLDELMGEGHYATGIAQAGLSRNVLTQATGLALRALRRVPDFGKRESSFVSIRQGPQEPYIQFLDRLQTAIQRQIDSSEAAELLLFQLAIENANMDCRRAIDPICNQAKTLNDLIRACQNVGSEQHKADTLAAALAQQLAIARAATKCFSCGQEGHVKKDCPKARRGG</sequence>
<dbReference type="Gene3D" id="4.10.60.10">
    <property type="entry name" value="Zinc finger, CCHC-type"/>
    <property type="match status" value="1"/>
</dbReference>
<evidence type="ECO:0000256" key="7">
    <source>
        <dbReference type="ARBA" id="ARBA00022833"/>
    </source>
</evidence>
<dbReference type="PRINTS" id="PR01345">
    <property type="entry name" value="CERVTRCPTASE"/>
</dbReference>
<dbReference type="PROSITE" id="PS50158">
    <property type="entry name" value="ZF_CCHC"/>
    <property type="match status" value="1"/>
</dbReference>
<evidence type="ECO:0000259" key="10">
    <source>
        <dbReference type="PROSITE" id="PS50158"/>
    </source>
</evidence>
<feature type="domain" description="CCHC-type" evidence="10">
    <location>
        <begin position="586"/>
        <end position="602"/>
    </location>
</feature>
<dbReference type="Pfam" id="PF00607">
    <property type="entry name" value="Gag_p24"/>
    <property type="match status" value="1"/>
</dbReference>
<dbReference type="AlphaFoldDB" id="A0ABC9YD45"/>
<dbReference type="Proteomes" id="UP001623348">
    <property type="component" value="Unassembled WGS sequence"/>
</dbReference>
<evidence type="ECO:0000313" key="12">
    <source>
        <dbReference type="Proteomes" id="UP001623348"/>
    </source>
</evidence>
<dbReference type="InterPro" id="IPR045345">
    <property type="entry name" value="Gag_p24_C"/>
</dbReference>
<accession>A0ABC9YD45</accession>
<dbReference type="SUPFAM" id="SSF47353">
    <property type="entry name" value="Retrovirus capsid dimerization domain-like"/>
    <property type="match status" value="1"/>
</dbReference>
<evidence type="ECO:0000256" key="9">
    <source>
        <dbReference type="SAM" id="MobiDB-lite"/>
    </source>
</evidence>
<proteinExistence type="predicted"/>